<dbReference type="GO" id="GO:0071555">
    <property type="term" value="P:cell wall organization"/>
    <property type="evidence" value="ECO:0007669"/>
    <property type="project" value="InterPro"/>
</dbReference>
<dbReference type="Gene3D" id="2.60.40.10">
    <property type="entry name" value="Immunoglobulins"/>
    <property type="match status" value="2"/>
</dbReference>
<dbReference type="InterPro" id="IPR036316">
    <property type="entry name" value="Pili_assmbl_chap_C_dom_sf"/>
</dbReference>
<dbReference type="PANTHER" id="PTHR30251:SF2">
    <property type="entry name" value="FIMBRIAL CHAPERONE YADV-RELATED"/>
    <property type="match status" value="1"/>
</dbReference>
<evidence type="ECO:0000313" key="10">
    <source>
        <dbReference type="Proteomes" id="UP000268696"/>
    </source>
</evidence>
<evidence type="ECO:0000256" key="2">
    <source>
        <dbReference type="ARBA" id="ARBA00007399"/>
    </source>
</evidence>
<gene>
    <name evidence="9" type="ORF">C4K03_4706</name>
</gene>
<evidence type="ECO:0000259" key="8">
    <source>
        <dbReference type="Pfam" id="PF02753"/>
    </source>
</evidence>
<proteinExistence type="inferred from homology"/>
<evidence type="ECO:0000256" key="3">
    <source>
        <dbReference type="ARBA" id="ARBA00022729"/>
    </source>
</evidence>
<dbReference type="InterPro" id="IPR050643">
    <property type="entry name" value="Periplasmic_pilus_chap"/>
</dbReference>
<accession>A0A3G7UBT9</accession>
<dbReference type="InterPro" id="IPR016147">
    <property type="entry name" value="Pili_assmbl_chaperone_N"/>
</dbReference>
<dbReference type="InterPro" id="IPR001829">
    <property type="entry name" value="Pili_assmbl_chaperone_bac"/>
</dbReference>
<dbReference type="RefSeq" id="WP_124379051.1">
    <property type="nucleotide sequence ID" value="NZ_CP027754.1"/>
</dbReference>
<protein>
    <submittedName>
        <fullName evidence="9">Chaperone protein fimC</fullName>
    </submittedName>
</protein>
<dbReference type="Pfam" id="PF00345">
    <property type="entry name" value="PapD_N"/>
    <property type="match status" value="1"/>
</dbReference>
<dbReference type="SUPFAM" id="SSF49354">
    <property type="entry name" value="PapD-like"/>
    <property type="match status" value="1"/>
</dbReference>
<organism evidence="9 10">
    <name type="scientific">Pseudomonas synxantha</name>
    <dbReference type="NCBI Taxonomy" id="47883"/>
    <lineage>
        <taxon>Bacteria</taxon>
        <taxon>Pseudomonadati</taxon>
        <taxon>Pseudomonadota</taxon>
        <taxon>Gammaproteobacteria</taxon>
        <taxon>Pseudomonadales</taxon>
        <taxon>Pseudomonadaceae</taxon>
        <taxon>Pseudomonas</taxon>
    </lineage>
</organism>
<dbReference type="AlphaFoldDB" id="A0A3G7UBT9"/>
<feature type="chain" id="PRO_5018162462" evidence="6">
    <location>
        <begin position="24"/>
        <end position="249"/>
    </location>
</feature>
<keyword evidence="3 6" id="KW-0732">Signal</keyword>
<feature type="domain" description="Pili assembly chaperone N-terminal" evidence="7">
    <location>
        <begin position="25"/>
        <end position="139"/>
    </location>
</feature>
<comment type="similarity">
    <text evidence="2">Belongs to the periplasmic pilus chaperone family.</text>
</comment>
<dbReference type="InterPro" id="IPR013783">
    <property type="entry name" value="Ig-like_fold"/>
</dbReference>
<name>A0A3G7UBT9_9PSED</name>
<reference evidence="9 10" key="1">
    <citation type="submission" date="2018-03" db="EMBL/GenBank/DDBJ databases">
        <title>Diversity of phytobeneficial traits revealed by whole-genome analysis of worldwide-isolated phenazine-producing Pseudomonas spp.</title>
        <authorList>
            <person name="Biessy A."/>
            <person name="Novinscak A."/>
            <person name="Blom J."/>
            <person name="Leger G."/>
            <person name="Thomashow L.S."/>
            <person name="Cazorla F.M."/>
            <person name="Josic D."/>
            <person name="Filion M."/>
        </authorList>
    </citation>
    <scope>NUCLEOTIDE SEQUENCE [LARGE SCALE GENOMIC DNA]</scope>
    <source>
        <strain evidence="9 10">30B</strain>
    </source>
</reference>
<dbReference type="Proteomes" id="UP000268696">
    <property type="component" value="Chromosome"/>
</dbReference>
<feature type="domain" description="Pili assembly chaperone C-terminal" evidence="8">
    <location>
        <begin position="165"/>
        <end position="227"/>
    </location>
</feature>
<dbReference type="EMBL" id="CP027754">
    <property type="protein sequence ID" value="AZE56844.1"/>
    <property type="molecule type" value="Genomic_DNA"/>
</dbReference>
<dbReference type="InterPro" id="IPR016148">
    <property type="entry name" value="Pili_assmbl_chaperone_C"/>
</dbReference>
<evidence type="ECO:0000256" key="1">
    <source>
        <dbReference type="ARBA" id="ARBA00004418"/>
    </source>
</evidence>
<evidence type="ECO:0000259" key="7">
    <source>
        <dbReference type="Pfam" id="PF00345"/>
    </source>
</evidence>
<feature type="signal peptide" evidence="6">
    <location>
        <begin position="1"/>
        <end position="23"/>
    </location>
</feature>
<evidence type="ECO:0000256" key="6">
    <source>
        <dbReference type="SAM" id="SignalP"/>
    </source>
</evidence>
<dbReference type="PANTHER" id="PTHR30251">
    <property type="entry name" value="PILUS ASSEMBLY CHAPERONE"/>
    <property type="match status" value="1"/>
</dbReference>
<dbReference type="SUPFAM" id="SSF49584">
    <property type="entry name" value="Periplasmic chaperone C-domain"/>
    <property type="match status" value="1"/>
</dbReference>
<keyword evidence="4" id="KW-0574">Periplasm</keyword>
<dbReference type="GO" id="GO:0030288">
    <property type="term" value="C:outer membrane-bounded periplasmic space"/>
    <property type="evidence" value="ECO:0007669"/>
    <property type="project" value="InterPro"/>
</dbReference>
<evidence type="ECO:0000256" key="4">
    <source>
        <dbReference type="ARBA" id="ARBA00022764"/>
    </source>
</evidence>
<evidence type="ECO:0000256" key="5">
    <source>
        <dbReference type="ARBA" id="ARBA00023186"/>
    </source>
</evidence>
<comment type="subcellular location">
    <subcellularLocation>
        <location evidence="1">Periplasm</location>
    </subcellularLocation>
</comment>
<keyword evidence="5" id="KW-0143">Chaperone</keyword>
<dbReference type="PRINTS" id="PR00969">
    <property type="entry name" value="CHAPERONPILI"/>
</dbReference>
<evidence type="ECO:0000313" key="9">
    <source>
        <dbReference type="EMBL" id="AZE56844.1"/>
    </source>
</evidence>
<sequence>MLKQPLSLVAVLLALFMYGHSQAAISLNATRVVFEGDKKEAGVTVRNLGNEELLVQSWLDDGSELPKSIPFAITPPLAHMSGKSRQVLRVLFQGSGVPIDRESVFWINVQEVPKVSETENVLQLAIRQRIKLFYRPVGLAGSVEAAPAELNWQVVSREYGDVIRVSNPTKFHVSMTDLKIEAGNYTSSPVNSFMVAPGADYEVALNKMPSSGSMMLNVNIINDFGGKVLYGAPVLQGIFKLQNKYIKEQ</sequence>
<dbReference type="InterPro" id="IPR008962">
    <property type="entry name" value="PapD-like_sf"/>
</dbReference>
<dbReference type="Pfam" id="PF02753">
    <property type="entry name" value="PapD_C"/>
    <property type="match status" value="1"/>
</dbReference>